<sequence>MTTKSTKLPGLGTQYDISTRAGRHISVVAHQDGRRFLGFYDPEDPDSCQATVPLDRDEAESLADILAPGENPKLGTCEMEIDLVTVRIPVSGKSPYSDALLGDTRARTRTGASIVAVLRRTGAVPSPTPDFRLEAGDTLVAVGTREGVDELTRIISGT</sequence>
<accession>A0ABN2X1K3</accession>
<proteinExistence type="predicted"/>
<dbReference type="InterPro" id="IPR006037">
    <property type="entry name" value="RCK_C"/>
</dbReference>
<dbReference type="InterPro" id="IPR036721">
    <property type="entry name" value="RCK_C_sf"/>
</dbReference>
<dbReference type="RefSeq" id="WP_344535388.1">
    <property type="nucleotide sequence ID" value="NZ_BAAAPE010000028.1"/>
</dbReference>
<protein>
    <submittedName>
        <fullName evidence="2">TrkA C-terminal domain-containing protein</fullName>
    </submittedName>
</protein>
<feature type="domain" description="RCK C-terminal" evidence="1">
    <location>
        <begin position="71"/>
        <end position="157"/>
    </location>
</feature>
<dbReference type="EMBL" id="BAAAPE010000028">
    <property type="protein sequence ID" value="GAA2103253.1"/>
    <property type="molecule type" value="Genomic_DNA"/>
</dbReference>
<dbReference type="SUPFAM" id="SSF116726">
    <property type="entry name" value="TrkA C-terminal domain-like"/>
    <property type="match status" value="1"/>
</dbReference>
<name>A0ABN2X1K3_9ACTN</name>
<dbReference type="InterPro" id="IPR050144">
    <property type="entry name" value="AAE_transporter"/>
</dbReference>
<dbReference type="InterPro" id="IPR058776">
    <property type="entry name" value="KhtT-like_N"/>
</dbReference>
<keyword evidence="3" id="KW-1185">Reference proteome</keyword>
<dbReference type="PIRSF" id="PIRSF005028">
    <property type="entry name" value="KhtT"/>
    <property type="match status" value="1"/>
</dbReference>
<gene>
    <name evidence="2" type="ORF">GCM10009801_78100</name>
</gene>
<comment type="caution">
    <text evidence="2">The sequence shown here is derived from an EMBL/GenBank/DDBJ whole genome shotgun (WGS) entry which is preliminary data.</text>
</comment>
<dbReference type="Pfam" id="PF25991">
    <property type="entry name" value="KhtT_N"/>
    <property type="match status" value="1"/>
</dbReference>
<dbReference type="Proteomes" id="UP001500016">
    <property type="component" value="Unassembled WGS sequence"/>
</dbReference>
<evidence type="ECO:0000313" key="3">
    <source>
        <dbReference type="Proteomes" id="UP001500016"/>
    </source>
</evidence>
<dbReference type="InterPro" id="IPR026278">
    <property type="entry name" value="KhtT"/>
</dbReference>
<evidence type="ECO:0000313" key="2">
    <source>
        <dbReference type="EMBL" id="GAA2103253.1"/>
    </source>
</evidence>
<evidence type="ECO:0000259" key="1">
    <source>
        <dbReference type="PROSITE" id="PS51202"/>
    </source>
</evidence>
<reference evidence="2 3" key="1">
    <citation type="journal article" date="2019" name="Int. J. Syst. Evol. Microbiol.">
        <title>The Global Catalogue of Microorganisms (GCM) 10K type strain sequencing project: providing services to taxonomists for standard genome sequencing and annotation.</title>
        <authorList>
            <consortium name="The Broad Institute Genomics Platform"/>
            <consortium name="The Broad Institute Genome Sequencing Center for Infectious Disease"/>
            <person name="Wu L."/>
            <person name="Ma J."/>
        </authorList>
    </citation>
    <scope>NUCLEOTIDE SEQUENCE [LARGE SCALE GENOMIC DNA]</scope>
    <source>
        <strain evidence="2 3">JCM 15478</strain>
    </source>
</reference>
<organism evidence="2 3">
    <name type="scientific">Streptomyces albiaxialis</name>
    <dbReference type="NCBI Taxonomy" id="329523"/>
    <lineage>
        <taxon>Bacteria</taxon>
        <taxon>Bacillati</taxon>
        <taxon>Actinomycetota</taxon>
        <taxon>Actinomycetes</taxon>
        <taxon>Kitasatosporales</taxon>
        <taxon>Streptomycetaceae</taxon>
        <taxon>Streptomyces</taxon>
    </lineage>
</organism>
<dbReference type="PROSITE" id="PS51202">
    <property type="entry name" value="RCK_C"/>
    <property type="match status" value="1"/>
</dbReference>
<dbReference type="Gene3D" id="3.30.70.1450">
    <property type="entry name" value="Regulator of K+ conductance, C-terminal domain"/>
    <property type="match status" value="1"/>
</dbReference>
<dbReference type="PANTHER" id="PTHR30445">
    <property type="entry name" value="K(+)_H(+) ANTIPORTER SUBUNIT KHTT"/>
    <property type="match status" value="1"/>
</dbReference>
<dbReference type="Pfam" id="PF02080">
    <property type="entry name" value="TrkA_C"/>
    <property type="match status" value="1"/>
</dbReference>
<dbReference type="PANTHER" id="PTHR30445:SF8">
    <property type="entry name" value="K(+)_H(+) ANTIPORTER SUBUNIT KHTT"/>
    <property type="match status" value="1"/>
</dbReference>